<gene>
    <name evidence="19" type="primary">ddl</name>
    <name evidence="25" type="ORF">DAERI_060084</name>
</gene>
<dbReference type="InterPro" id="IPR000291">
    <property type="entry name" value="D-Ala_lig_Van_CS"/>
</dbReference>
<evidence type="ECO:0000256" key="15">
    <source>
        <dbReference type="ARBA" id="ARBA00023211"/>
    </source>
</evidence>
<keyword evidence="7 19" id="KW-0963">Cytoplasm</keyword>
<keyword evidence="26" id="KW-1185">Reference proteome</keyword>
<dbReference type="PROSITE" id="PS00843">
    <property type="entry name" value="DALA_DALA_LIGASE_1"/>
    <property type="match status" value="1"/>
</dbReference>
<evidence type="ECO:0000313" key="25">
    <source>
        <dbReference type="EMBL" id="GBF05824.1"/>
    </source>
</evidence>
<keyword evidence="11 23" id="KW-0067">ATP-binding</keyword>
<dbReference type="NCBIfam" id="TIGR01205">
    <property type="entry name" value="D_ala_D_alaTIGR"/>
    <property type="match status" value="1"/>
</dbReference>
<feature type="binding site" evidence="21">
    <location>
        <begin position="182"/>
        <end position="184"/>
    </location>
    <ligand>
        <name>ATP</name>
        <dbReference type="ChEBI" id="CHEBI:30616"/>
    </ligand>
</feature>
<dbReference type="NCBIfam" id="NF002378">
    <property type="entry name" value="PRK01372.1"/>
    <property type="match status" value="1"/>
</dbReference>
<feature type="binding site" evidence="21">
    <location>
        <begin position="190"/>
        <end position="191"/>
    </location>
    <ligand>
        <name>ATP</name>
        <dbReference type="ChEBI" id="CHEBI:30616"/>
    </ligand>
</feature>
<dbReference type="Gene3D" id="3.40.50.20">
    <property type="match status" value="1"/>
</dbReference>
<dbReference type="InterPro" id="IPR005905">
    <property type="entry name" value="D_ala_D_ala"/>
</dbReference>
<comment type="subcellular location">
    <subcellularLocation>
        <location evidence="3 19">Cytoplasm</location>
    </subcellularLocation>
</comment>
<evidence type="ECO:0000256" key="17">
    <source>
        <dbReference type="ARBA" id="ARBA00047614"/>
    </source>
</evidence>
<evidence type="ECO:0000256" key="21">
    <source>
        <dbReference type="PIRSR" id="PIRSR039102-2"/>
    </source>
</evidence>
<evidence type="ECO:0000259" key="24">
    <source>
        <dbReference type="PROSITE" id="PS50975"/>
    </source>
</evidence>
<proteinExistence type="inferred from homology"/>
<dbReference type="PROSITE" id="PS00844">
    <property type="entry name" value="DALA_DALA_LIGASE_2"/>
    <property type="match status" value="1"/>
</dbReference>
<evidence type="ECO:0000256" key="4">
    <source>
        <dbReference type="ARBA" id="ARBA00004752"/>
    </source>
</evidence>
<evidence type="ECO:0000256" key="12">
    <source>
        <dbReference type="ARBA" id="ARBA00022842"/>
    </source>
</evidence>
<keyword evidence="12 22" id="KW-0460">Magnesium</keyword>
<evidence type="ECO:0000256" key="6">
    <source>
        <dbReference type="ARBA" id="ARBA00012216"/>
    </source>
</evidence>
<dbReference type="PROSITE" id="PS50975">
    <property type="entry name" value="ATP_GRASP"/>
    <property type="match status" value="1"/>
</dbReference>
<feature type="active site" evidence="20">
    <location>
        <position position="327"/>
    </location>
</feature>
<dbReference type="PANTHER" id="PTHR23132:SF25">
    <property type="entry name" value="D-ALANINE--D-ALANINE LIGASE A"/>
    <property type="match status" value="1"/>
</dbReference>
<comment type="pathway">
    <text evidence="4 19">Cell wall biogenesis; peptidoglycan biosynthesis.</text>
</comment>
<feature type="active site" evidence="20">
    <location>
        <position position="31"/>
    </location>
</feature>
<dbReference type="PIRSF" id="PIRSF039102">
    <property type="entry name" value="Ddl/VanB"/>
    <property type="match status" value="1"/>
</dbReference>
<dbReference type="EC" id="6.3.2.4" evidence="6 19"/>
<keyword evidence="13 19" id="KW-0133">Cell shape</keyword>
<protein>
    <recommendedName>
        <fullName evidence="6 19">D-alanine--D-alanine ligase</fullName>
        <ecNumber evidence="6 19">6.3.2.4</ecNumber>
    </recommendedName>
    <alternativeName>
        <fullName evidence="19">D-Ala-D-Ala ligase</fullName>
    </alternativeName>
    <alternativeName>
        <fullName evidence="19">D-alanylalanine synthetase</fullName>
    </alternativeName>
</protein>
<evidence type="ECO:0000256" key="7">
    <source>
        <dbReference type="ARBA" id="ARBA00022490"/>
    </source>
</evidence>
<evidence type="ECO:0000313" key="26">
    <source>
        <dbReference type="Proteomes" id="UP000236569"/>
    </source>
</evidence>
<evidence type="ECO:0000256" key="16">
    <source>
        <dbReference type="ARBA" id="ARBA00023316"/>
    </source>
</evidence>
<dbReference type="FunFam" id="3.30.470.20:FF:000008">
    <property type="entry name" value="D-alanine--D-alanine ligase"/>
    <property type="match status" value="1"/>
</dbReference>
<comment type="similarity">
    <text evidence="5 19">Belongs to the D-alanine--D-alanine ligase family.</text>
</comment>
<evidence type="ECO:0000256" key="3">
    <source>
        <dbReference type="ARBA" id="ARBA00004496"/>
    </source>
</evidence>
<dbReference type="GO" id="GO:0046872">
    <property type="term" value="F:metal ion binding"/>
    <property type="evidence" value="ECO:0007669"/>
    <property type="project" value="UniProtKB-KW"/>
</dbReference>
<evidence type="ECO:0000256" key="20">
    <source>
        <dbReference type="PIRSR" id="PIRSR039102-1"/>
    </source>
</evidence>
<dbReference type="PANTHER" id="PTHR23132">
    <property type="entry name" value="D-ALANINE--D-ALANINE LIGASE"/>
    <property type="match status" value="1"/>
</dbReference>
<keyword evidence="15 22" id="KW-0464">Manganese</keyword>
<dbReference type="EMBL" id="BFAG01000006">
    <property type="protein sequence ID" value="GBF05824.1"/>
    <property type="molecule type" value="Genomic_DNA"/>
</dbReference>
<comment type="pathway">
    <text evidence="18">Glycan biosynthesis.</text>
</comment>
<dbReference type="SUPFAM" id="SSF52440">
    <property type="entry name" value="PreATP-grasp domain"/>
    <property type="match status" value="1"/>
</dbReference>
<dbReference type="UniPathway" id="UPA00219"/>
<evidence type="ECO:0000256" key="5">
    <source>
        <dbReference type="ARBA" id="ARBA00010871"/>
    </source>
</evidence>
<dbReference type="Pfam" id="PF01820">
    <property type="entry name" value="Dala_Dala_lig_N"/>
    <property type="match status" value="1"/>
</dbReference>
<dbReference type="InterPro" id="IPR011127">
    <property type="entry name" value="Dala_Dala_lig_N"/>
</dbReference>
<keyword evidence="8 19" id="KW-0436">Ligase</keyword>
<dbReference type="GO" id="GO:0008360">
    <property type="term" value="P:regulation of cell shape"/>
    <property type="evidence" value="ECO:0007669"/>
    <property type="project" value="UniProtKB-KW"/>
</dbReference>
<dbReference type="AlphaFoldDB" id="A0A2I9CV79"/>
<evidence type="ECO:0000256" key="11">
    <source>
        <dbReference type="ARBA" id="ARBA00022840"/>
    </source>
</evidence>
<feature type="binding site" evidence="22">
    <location>
        <position position="302"/>
    </location>
    <ligand>
        <name>Mg(2+)</name>
        <dbReference type="ChEBI" id="CHEBI:18420"/>
        <label>1</label>
    </ligand>
</feature>
<keyword evidence="9 22" id="KW-0479">Metal-binding</keyword>
<evidence type="ECO:0000256" key="8">
    <source>
        <dbReference type="ARBA" id="ARBA00022598"/>
    </source>
</evidence>
<dbReference type="FunFam" id="3.30.1490.20:FF:000007">
    <property type="entry name" value="D-alanine--D-alanine ligase"/>
    <property type="match status" value="1"/>
</dbReference>
<organism evidence="25 26">
    <name type="scientific">Deinococcus aerius</name>
    <dbReference type="NCBI Taxonomy" id="200253"/>
    <lineage>
        <taxon>Bacteria</taxon>
        <taxon>Thermotogati</taxon>
        <taxon>Deinococcota</taxon>
        <taxon>Deinococci</taxon>
        <taxon>Deinococcales</taxon>
        <taxon>Deinococcaceae</taxon>
        <taxon>Deinococcus</taxon>
    </lineage>
</organism>
<evidence type="ECO:0000256" key="10">
    <source>
        <dbReference type="ARBA" id="ARBA00022741"/>
    </source>
</evidence>
<evidence type="ECO:0000256" key="9">
    <source>
        <dbReference type="ARBA" id="ARBA00022723"/>
    </source>
</evidence>
<feature type="binding site" evidence="21">
    <location>
        <begin position="315"/>
        <end position="316"/>
    </location>
    <ligand>
        <name>ATP</name>
        <dbReference type="ChEBI" id="CHEBI:30616"/>
    </ligand>
</feature>
<dbReference type="Pfam" id="PF07478">
    <property type="entry name" value="Dala_Dala_lig_C"/>
    <property type="match status" value="1"/>
</dbReference>
<comment type="cofactor">
    <cofactor evidence="22">
        <name>Mg(2+)</name>
        <dbReference type="ChEBI" id="CHEBI:18420"/>
    </cofactor>
    <cofactor evidence="22">
        <name>Mn(2+)</name>
        <dbReference type="ChEBI" id="CHEBI:29035"/>
    </cofactor>
    <text evidence="22">Binds 2 magnesium or manganese ions per subunit.</text>
</comment>
<feature type="active site" evidence="20">
    <location>
        <position position="190"/>
    </location>
</feature>
<dbReference type="GO" id="GO:0005829">
    <property type="term" value="C:cytosol"/>
    <property type="evidence" value="ECO:0007669"/>
    <property type="project" value="TreeGrafter"/>
</dbReference>
<feature type="binding site" evidence="21">
    <location>
        <position position="138"/>
    </location>
    <ligand>
        <name>ATP</name>
        <dbReference type="ChEBI" id="CHEBI:30616"/>
    </ligand>
</feature>
<dbReference type="GO" id="GO:0008716">
    <property type="term" value="F:D-alanine-D-alanine ligase activity"/>
    <property type="evidence" value="ECO:0007669"/>
    <property type="project" value="UniProtKB-UniRule"/>
</dbReference>
<dbReference type="InterPro" id="IPR013815">
    <property type="entry name" value="ATP_grasp_subdomain_1"/>
</dbReference>
<evidence type="ECO:0000256" key="14">
    <source>
        <dbReference type="ARBA" id="ARBA00022984"/>
    </source>
</evidence>
<evidence type="ECO:0000256" key="1">
    <source>
        <dbReference type="ARBA" id="ARBA00001936"/>
    </source>
</evidence>
<evidence type="ECO:0000256" key="13">
    <source>
        <dbReference type="ARBA" id="ARBA00022960"/>
    </source>
</evidence>
<comment type="caution">
    <text evidence="25">The sequence shown here is derived from an EMBL/GenBank/DDBJ whole genome shotgun (WGS) entry which is preliminary data.</text>
</comment>
<keyword evidence="16 19" id="KW-0961">Cell wall biogenesis/degradation</keyword>
<dbReference type="HAMAP" id="MF_00047">
    <property type="entry name" value="Dala_Dala_lig"/>
    <property type="match status" value="1"/>
</dbReference>
<feature type="binding site" evidence="22">
    <location>
        <position position="318"/>
    </location>
    <ligand>
        <name>Mg(2+)</name>
        <dbReference type="ChEBI" id="CHEBI:18420"/>
        <label>2</label>
    </ligand>
</feature>
<reference evidence="26" key="1">
    <citation type="submission" date="2018-01" db="EMBL/GenBank/DDBJ databases">
        <title>Draft Genome Sequence of the Radioresistant Bacterium Deinococcus aerius TR0125, Isolated from the Higher Atmosphere above Japan.</title>
        <authorList>
            <person name="Satoh K."/>
            <person name="Arai H."/>
            <person name="Sanzen T."/>
            <person name="Kawaguchi Y."/>
            <person name="Hayashi H."/>
            <person name="Yokobori S."/>
            <person name="Yamagishi A."/>
            <person name="Oono Y."/>
            <person name="Narumi I."/>
        </authorList>
    </citation>
    <scope>NUCLEOTIDE SEQUENCE [LARGE SCALE GENOMIC DNA]</scope>
    <source>
        <strain evidence="26">TR0125</strain>
    </source>
</reference>
<dbReference type="GO" id="GO:0009252">
    <property type="term" value="P:peptidoglycan biosynthetic process"/>
    <property type="evidence" value="ECO:0007669"/>
    <property type="project" value="UniProtKB-UniRule"/>
</dbReference>
<name>A0A2I9CV79_9DEIO</name>
<feature type="domain" description="ATP-grasp" evidence="24">
    <location>
        <begin position="142"/>
        <end position="349"/>
    </location>
</feature>
<dbReference type="Gene3D" id="3.30.470.20">
    <property type="entry name" value="ATP-grasp fold, B domain"/>
    <property type="match status" value="1"/>
</dbReference>
<feature type="binding site" evidence="22">
    <location>
        <position position="316"/>
    </location>
    <ligand>
        <name>Mg(2+)</name>
        <dbReference type="ChEBI" id="CHEBI:18420"/>
        <label>1</label>
    </ligand>
</feature>
<sequence>MLSLSLLSFGSAILRPVKKRILLLAGGQSGEHEVSLMSARSVLKALPRDQFDVTPVVISPQGRWLPPTDTQRALETGQAQRGGDLVLHRAASAEGYDVVFPLLHGPMGEDGTIQGLLTLAGIPFVGSGVLGSAVSMDKVMTKQVLASAGIPQVEWRLAVRREWQDRPQEVCARAGELGYPLFVKPANLGSSVGISKVSHPGELTRALDLAFSLDRRVILEAMTPHRPREVEVGILGNDAPVASPVGELRFDAEFYDYETKYTEGRATMFVPAPLPAEVAERVRSLALTAFRALDCAGLARVDFFYVEETGSLFLNEVNTMPGFTTTSMYPKLFEAAGLSYSDLVTRLVELALEKR</sequence>
<dbReference type="InterPro" id="IPR011095">
    <property type="entry name" value="Dala_Dala_lig_C"/>
</dbReference>
<dbReference type="InterPro" id="IPR011761">
    <property type="entry name" value="ATP-grasp"/>
</dbReference>
<dbReference type="Proteomes" id="UP000236569">
    <property type="component" value="Unassembled WGS sequence"/>
</dbReference>
<evidence type="ECO:0000256" key="22">
    <source>
        <dbReference type="PIRSR" id="PIRSR039102-3"/>
    </source>
</evidence>
<comment type="catalytic activity">
    <reaction evidence="17 19">
        <text>2 D-alanine + ATP = D-alanyl-D-alanine + ADP + phosphate + H(+)</text>
        <dbReference type="Rhea" id="RHEA:11224"/>
        <dbReference type="ChEBI" id="CHEBI:15378"/>
        <dbReference type="ChEBI" id="CHEBI:30616"/>
        <dbReference type="ChEBI" id="CHEBI:43474"/>
        <dbReference type="ChEBI" id="CHEBI:57416"/>
        <dbReference type="ChEBI" id="CHEBI:57822"/>
        <dbReference type="ChEBI" id="CHEBI:456216"/>
        <dbReference type="EC" id="6.3.2.4"/>
    </reaction>
</comment>
<keyword evidence="14 19" id="KW-0573">Peptidoglycan synthesis</keyword>
<dbReference type="NCBIfam" id="NF002528">
    <property type="entry name" value="PRK01966.1-4"/>
    <property type="match status" value="1"/>
</dbReference>
<keyword evidence="10 21" id="KW-0547">Nucleotide-binding</keyword>
<dbReference type="InterPro" id="IPR016185">
    <property type="entry name" value="PreATP-grasp_dom_sf"/>
</dbReference>
<evidence type="ECO:0000256" key="23">
    <source>
        <dbReference type="PROSITE-ProRule" id="PRU00409"/>
    </source>
</evidence>
<feature type="binding site" evidence="21">
    <location>
        <begin position="220"/>
        <end position="229"/>
    </location>
    <ligand>
        <name>ATP</name>
        <dbReference type="ChEBI" id="CHEBI:30616"/>
    </ligand>
</feature>
<accession>A0A2I9CV79</accession>
<feature type="binding site" evidence="22">
    <location>
        <position position="316"/>
    </location>
    <ligand>
        <name>Mg(2+)</name>
        <dbReference type="ChEBI" id="CHEBI:18420"/>
        <label>2</label>
    </ligand>
</feature>
<comment type="function">
    <text evidence="2 19">Cell wall formation.</text>
</comment>
<dbReference type="Gene3D" id="3.30.1490.20">
    <property type="entry name" value="ATP-grasp fold, A domain"/>
    <property type="match status" value="1"/>
</dbReference>
<dbReference type="SUPFAM" id="SSF56059">
    <property type="entry name" value="Glutathione synthetase ATP-binding domain-like"/>
    <property type="match status" value="1"/>
</dbReference>
<evidence type="ECO:0000256" key="19">
    <source>
        <dbReference type="HAMAP-Rule" id="MF_00047"/>
    </source>
</evidence>
<dbReference type="GO" id="GO:0005524">
    <property type="term" value="F:ATP binding"/>
    <property type="evidence" value="ECO:0007669"/>
    <property type="project" value="UniProtKB-UniRule"/>
</dbReference>
<evidence type="ECO:0000256" key="2">
    <source>
        <dbReference type="ARBA" id="ARBA00003921"/>
    </source>
</evidence>
<comment type="cofactor">
    <cofactor evidence="1">
        <name>Mn(2+)</name>
        <dbReference type="ChEBI" id="CHEBI:29035"/>
    </cofactor>
</comment>
<evidence type="ECO:0000256" key="18">
    <source>
        <dbReference type="ARBA" id="ARBA00060592"/>
    </source>
</evidence>
<dbReference type="GO" id="GO:0071555">
    <property type="term" value="P:cell wall organization"/>
    <property type="evidence" value="ECO:0007669"/>
    <property type="project" value="UniProtKB-KW"/>
</dbReference>